<evidence type="ECO:0000313" key="3">
    <source>
        <dbReference type="Proteomes" id="UP000215999"/>
    </source>
</evidence>
<keyword evidence="1" id="KW-1133">Transmembrane helix</keyword>
<keyword evidence="3" id="KW-1185">Reference proteome</keyword>
<feature type="transmembrane region" description="Helical" evidence="1">
    <location>
        <begin position="149"/>
        <end position="169"/>
    </location>
</feature>
<dbReference type="PIRSF" id="PIRSF028137">
    <property type="entry name" value="UCP028137"/>
    <property type="match status" value="1"/>
</dbReference>
<feature type="transmembrane region" description="Helical" evidence="1">
    <location>
        <begin position="91"/>
        <end position="109"/>
    </location>
</feature>
<sequence length="228" mass="25457">MTEKKSNPFLEIVFNVVIPSGILMKLSGDEHLGSIGALVIALAFPLAFGGYELIRFRKFNFISLLGFVSVMLTGGIGLLELDTKWLAVKEALIPGLIGVGVFISTFTKFPVVKKMIFNDTVLNLAEINQRLTQNGQQADFERCLMKSNYLFASTFVFSSIMNYVLATWIVTSPSGTAAFNEELGRMTLLSYPMIAIPSMVMMMGIFYFVWRQIRSMTQLEAAQIFKTQ</sequence>
<name>A0ABX4FU18_9GAMM</name>
<accession>A0ABX4FU18</accession>
<dbReference type="Proteomes" id="UP000215999">
    <property type="component" value="Unassembled WGS sequence"/>
</dbReference>
<gene>
    <name evidence="2" type="ORF">ASV53_18745</name>
</gene>
<evidence type="ECO:0000313" key="2">
    <source>
        <dbReference type="EMBL" id="OZS42363.1"/>
    </source>
</evidence>
<keyword evidence="1" id="KW-0472">Membrane</keyword>
<dbReference type="EMBL" id="NOIF01000159">
    <property type="protein sequence ID" value="OZS42363.1"/>
    <property type="molecule type" value="Genomic_DNA"/>
</dbReference>
<keyword evidence="1" id="KW-0812">Transmembrane</keyword>
<dbReference type="NCBIfam" id="NF041646">
    <property type="entry name" value="VC0807_fam"/>
    <property type="match status" value="1"/>
</dbReference>
<organism evidence="2 3">
    <name type="scientific">Photobacterium sanguinicancri</name>
    <dbReference type="NCBI Taxonomy" id="875932"/>
    <lineage>
        <taxon>Bacteria</taxon>
        <taxon>Pseudomonadati</taxon>
        <taxon>Pseudomonadota</taxon>
        <taxon>Gammaproteobacteria</taxon>
        <taxon>Vibrionales</taxon>
        <taxon>Vibrionaceae</taxon>
        <taxon>Photobacterium</taxon>
    </lineage>
</organism>
<evidence type="ECO:0000256" key="1">
    <source>
        <dbReference type="SAM" id="Phobius"/>
    </source>
</evidence>
<dbReference type="RefSeq" id="WP_094958215.1">
    <property type="nucleotide sequence ID" value="NZ_NOIF01000159.1"/>
</dbReference>
<feature type="transmembrane region" description="Helical" evidence="1">
    <location>
        <begin position="34"/>
        <end position="54"/>
    </location>
</feature>
<proteinExistence type="predicted"/>
<feature type="transmembrane region" description="Helical" evidence="1">
    <location>
        <begin position="61"/>
        <end position="79"/>
    </location>
</feature>
<feature type="transmembrane region" description="Helical" evidence="1">
    <location>
        <begin position="189"/>
        <end position="210"/>
    </location>
</feature>
<reference evidence="2 3" key="1">
    <citation type="journal article" date="2016" name="Antonie Van Leeuwenhoek">
        <title>Photobacterium sanguinicancri sp. nov. isolated from marine animals.</title>
        <authorList>
            <person name="Gomez-Gil B."/>
            <person name="Roque A."/>
            <person name="Rotllant G."/>
            <person name="Romalde J.L."/>
            <person name="Doce A."/>
            <person name="Eggermont M."/>
            <person name="Defoirdt T."/>
        </authorList>
    </citation>
    <scope>NUCLEOTIDE SEQUENCE [LARGE SCALE GENOMIC DNA]</scope>
    <source>
        <strain evidence="2 3">CAIM 1827</strain>
    </source>
</reference>
<comment type="caution">
    <text evidence="2">The sequence shown here is derived from an EMBL/GenBank/DDBJ whole genome shotgun (WGS) entry which is preliminary data.</text>
</comment>
<dbReference type="InterPro" id="IPR016870">
    <property type="entry name" value="UCP028137"/>
</dbReference>
<protein>
    <submittedName>
        <fullName evidence="2">MFS transporter</fullName>
    </submittedName>
</protein>